<organism evidence="3 4">
    <name type="scientific">Actinosynnema pretiosum subsp. pretiosum</name>
    <dbReference type="NCBI Taxonomy" id="103721"/>
    <lineage>
        <taxon>Bacteria</taxon>
        <taxon>Bacillati</taxon>
        <taxon>Actinomycetota</taxon>
        <taxon>Actinomycetes</taxon>
        <taxon>Pseudonocardiales</taxon>
        <taxon>Pseudonocardiaceae</taxon>
        <taxon>Actinosynnema</taxon>
    </lineage>
</organism>
<evidence type="ECO:0000313" key="3">
    <source>
        <dbReference type="EMBL" id="QUF06348.1"/>
    </source>
</evidence>
<protein>
    <recommendedName>
        <fullName evidence="5">DUF2637 domain-containing protein</fullName>
    </recommendedName>
</protein>
<feature type="coiled-coil region" evidence="1">
    <location>
        <begin position="25"/>
        <end position="77"/>
    </location>
</feature>
<dbReference type="AlphaFoldDB" id="A0AA45R655"/>
<sequence>MSVIDRRAVRIAADAEAKIRVADAEAARKLEAQRARIELERLQAEADRVNRAERDVERRAERQRRQVERRERRAERGARRAELLSGVLDGFADKVVVVPVLMAMAGAWWGQFQVFHQRLSWPVPLAAAAATGIECIGVVCGRLAHLARRQVTVVGADGVRVTRDDSAWVERSVMWAVVGYAAASNWAHAGDPTVGALSVVGVAVWEARERRVHRLALAEAGRLPARRPKFGAVRWVRYPGWTWRAWSAALRHGLVDAAEALAVAERETAERKVRKASRRALGWRSRRRFGRVVAARLEATDQARREAAEAVIREAQEVTGAAAMLFGPRALTEATRSRPTSENVAEVEQGGTGRRSWRWGRPTPASAGLVGAAEATGTAAGGTGEHALVVVDGVDITDLMPTARTVAAGLGDRLNRDGLLDGLREAGLSVGGRRRKAVYDAVLAERDRVAA</sequence>
<reference evidence="3" key="1">
    <citation type="submission" date="2021-04" db="EMBL/GenBank/DDBJ databases">
        <title>Genomic sequence of Actinosynnema pretiosum subsp. pretiosum ATCC 31280 (C-14919).</title>
        <authorList>
            <person name="Bai L."/>
            <person name="Wang X."/>
            <person name="Xiao Y."/>
        </authorList>
    </citation>
    <scope>NUCLEOTIDE SEQUENCE</scope>
    <source>
        <strain evidence="3">ATCC 31280</strain>
    </source>
</reference>
<proteinExistence type="predicted"/>
<feature type="region of interest" description="Disordered" evidence="2">
    <location>
        <begin position="333"/>
        <end position="362"/>
    </location>
</feature>
<evidence type="ECO:0000256" key="1">
    <source>
        <dbReference type="SAM" id="Coils"/>
    </source>
</evidence>
<dbReference type="EMBL" id="CP073249">
    <property type="protein sequence ID" value="QUF06348.1"/>
    <property type="molecule type" value="Genomic_DNA"/>
</dbReference>
<gene>
    <name evidence="3" type="ORF">KCV87_09975</name>
</gene>
<dbReference type="Proteomes" id="UP000677152">
    <property type="component" value="Chromosome"/>
</dbReference>
<keyword evidence="1" id="KW-0175">Coiled coil</keyword>
<name>A0AA45R655_9PSEU</name>
<evidence type="ECO:0000256" key="2">
    <source>
        <dbReference type="SAM" id="MobiDB-lite"/>
    </source>
</evidence>
<evidence type="ECO:0000313" key="4">
    <source>
        <dbReference type="Proteomes" id="UP000677152"/>
    </source>
</evidence>
<accession>A0AA45R655</accession>
<evidence type="ECO:0008006" key="5">
    <source>
        <dbReference type="Google" id="ProtNLM"/>
    </source>
</evidence>